<dbReference type="InterPro" id="IPR005693">
    <property type="entry name" value="Mce"/>
</dbReference>
<comment type="caution">
    <text evidence="5">The sequence shown here is derived from an EMBL/GenBank/DDBJ whole genome shotgun (WGS) entry which is preliminary data.</text>
</comment>
<dbReference type="NCBIfam" id="TIGR00996">
    <property type="entry name" value="Mtu_fam_mce"/>
    <property type="match status" value="1"/>
</dbReference>
<feature type="domain" description="Mammalian cell entry C-terminal" evidence="4">
    <location>
        <begin position="114"/>
        <end position="287"/>
    </location>
</feature>
<dbReference type="InterPro" id="IPR024516">
    <property type="entry name" value="Mce_C"/>
</dbReference>
<proteinExistence type="predicted"/>
<keyword evidence="1" id="KW-0175">Coiled coil</keyword>
<dbReference type="InterPro" id="IPR003399">
    <property type="entry name" value="Mce/MlaD"/>
</dbReference>
<dbReference type="AlphaFoldDB" id="K5B9V9"/>
<dbReference type="Pfam" id="PF11887">
    <property type="entry name" value="Mce4_CUP1"/>
    <property type="match status" value="1"/>
</dbReference>
<reference evidence="5 6" key="1">
    <citation type="journal article" date="2012" name="J. Bacteriol.">
        <title>Genome sequence of Mycobacterium hassiacum DSM 44199, a rare source of heat-stable mycobacterial proteins.</title>
        <authorList>
            <person name="Tiago I."/>
            <person name="Maranha A."/>
            <person name="Mendes V."/>
            <person name="Alarico S."/>
            <person name="Moynihan P.J."/>
            <person name="Clarke A.J."/>
            <person name="Macedo-Ribeiro S."/>
            <person name="Pereira P.J."/>
            <person name="Empadinhas N."/>
        </authorList>
    </citation>
    <scope>NUCLEOTIDE SEQUENCE [LARGE SCALE GENOMIC DNA]</scope>
    <source>
        <strain evidence="6">DSM 44199 / CIP 105218 / JCM 12690 / 3849</strain>
    </source>
</reference>
<feature type="region of interest" description="Disordered" evidence="2">
    <location>
        <begin position="384"/>
        <end position="468"/>
    </location>
</feature>
<dbReference type="PATRIC" id="fig|1122247.3.peg.4672"/>
<dbReference type="eggNOG" id="COG1463">
    <property type="taxonomic scope" value="Bacteria"/>
</dbReference>
<gene>
    <name evidence="5" type="ORF">C731_4873</name>
</gene>
<evidence type="ECO:0000313" key="5">
    <source>
        <dbReference type="EMBL" id="EKF21170.1"/>
    </source>
</evidence>
<dbReference type="PANTHER" id="PTHR33371:SF4">
    <property type="entry name" value="INTERMEMBRANE PHOSPHOLIPID TRANSPORT SYSTEM BINDING PROTEIN MLAD"/>
    <property type="match status" value="1"/>
</dbReference>
<organism evidence="5 6">
    <name type="scientific">Mycolicibacterium hassiacum (strain DSM 44199 / CIP 105218 / JCM 12690 / 3849)</name>
    <name type="common">Mycobacterium hassiacum</name>
    <dbReference type="NCBI Taxonomy" id="1122247"/>
    <lineage>
        <taxon>Bacteria</taxon>
        <taxon>Bacillati</taxon>
        <taxon>Actinomycetota</taxon>
        <taxon>Actinomycetes</taxon>
        <taxon>Mycobacteriales</taxon>
        <taxon>Mycobacteriaceae</taxon>
        <taxon>Mycolicibacterium</taxon>
    </lineage>
</organism>
<name>K5B9V9_MYCHD</name>
<evidence type="ECO:0000256" key="2">
    <source>
        <dbReference type="SAM" id="MobiDB-lite"/>
    </source>
</evidence>
<evidence type="ECO:0000259" key="4">
    <source>
        <dbReference type="Pfam" id="PF11887"/>
    </source>
</evidence>
<evidence type="ECO:0000313" key="6">
    <source>
        <dbReference type="Proteomes" id="UP000006265"/>
    </source>
</evidence>
<sequence>MLNSRPLRIGLAAALVALLVGAGVLVSLGRNVGTYTLVAYFENSNGIYEGDDVVILGVPVGRITKIEPRPNDVKITFTVDDDYKVPADAKAVILSPQLVTARAIQLVPAYTSGPALEPGSEIELKNTAVPVEWDEFRVQLERLADTLQPTEPGGVSTLGALINTAADNLRGQGANIREALIQLSEALSALGDNSKSLFATLRNLSMLVEALQSSDQALRQLNENLAATTRLVANDPNEVGAAVRDLAAVVDDVRAFVAENRETLGTTGEKLSAVSDILIENLDGVKQLLHVAPNAFQNFINIYQPAQGALTGALAFANMGNPIQFICGAVQAASRLNAEHAAKLCVQYLAPIVKNRSYNFFPLGINPFVGATARPNEITYSEDWLRPDYIPPPPDAKPDDPRPPLPPPNQIFTRFGEPADPFHGQPPFVPPRPADRIPLNPGDSPLTPVHTDPGAGLEGMMVPHGGGR</sequence>
<evidence type="ECO:0000259" key="3">
    <source>
        <dbReference type="Pfam" id="PF02470"/>
    </source>
</evidence>
<dbReference type="InterPro" id="IPR052336">
    <property type="entry name" value="MlaD_Phospholipid_Transporter"/>
</dbReference>
<accession>K5B9V9</accession>
<protein>
    <submittedName>
        <fullName evidence="5">Mce related family protein</fullName>
    </submittedName>
</protein>
<feature type="coiled-coil region" evidence="1">
    <location>
        <begin position="204"/>
        <end position="231"/>
    </location>
</feature>
<dbReference type="STRING" id="1122247.GCA_000379865_02304"/>
<keyword evidence="6" id="KW-1185">Reference proteome</keyword>
<dbReference type="EMBL" id="AMRA01000156">
    <property type="protein sequence ID" value="EKF21170.1"/>
    <property type="molecule type" value="Genomic_DNA"/>
</dbReference>
<dbReference type="GO" id="GO:0005576">
    <property type="term" value="C:extracellular region"/>
    <property type="evidence" value="ECO:0007669"/>
    <property type="project" value="TreeGrafter"/>
</dbReference>
<evidence type="ECO:0000256" key="1">
    <source>
        <dbReference type="SAM" id="Coils"/>
    </source>
</evidence>
<dbReference type="Proteomes" id="UP000006265">
    <property type="component" value="Unassembled WGS sequence"/>
</dbReference>
<dbReference type="PANTHER" id="PTHR33371">
    <property type="entry name" value="INTERMEMBRANE PHOSPHOLIPID TRANSPORT SYSTEM BINDING PROTEIN MLAD-RELATED"/>
    <property type="match status" value="1"/>
</dbReference>
<feature type="domain" description="Mce/MlaD" evidence="3">
    <location>
        <begin position="34"/>
        <end position="108"/>
    </location>
</feature>
<dbReference type="Pfam" id="PF02470">
    <property type="entry name" value="MlaD"/>
    <property type="match status" value="1"/>
</dbReference>